<dbReference type="SUPFAM" id="SSF48371">
    <property type="entry name" value="ARM repeat"/>
    <property type="match status" value="1"/>
</dbReference>
<dbReference type="Pfam" id="PF22493">
    <property type="entry name" value="PUF_NOP9"/>
    <property type="match status" value="1"/>
</dbReference>
<dbReference type="OrthoDB" id="668540at2759"/>
<dbReference type="Gene3D" id="1.25.10.10">
    <property type="entry name" value="Leucine-rich Repeat Variant"/>
    <property type="match status" value="1"/>
</dbReference>
<dbReference type="InterPro" id="IPR016024">
    <property type="entry name" value="ARM-type_fold"/>
</dbReference>
<dbReference type="PROSITE" id="PS50302">
    <property type="entry name" value="PUM"/>
    <property type="match status" value="5"/>
</dbReference>
<reference evidence="5 6" key="1">
    <citation type="journal article" date="2018" name="MBio">
        <title>Comparative Genomics Reveals the Core Gene Toolbox for the Fungus-Insect Symbiosis.</title>
        <authorList>
            <person name="Wang Y."/>
            <person name="Stata M."/>
            <person name="Wang W."/>
            <person name="Stajich J.E."/>
            <person name="White M.M."/>
            <person name="Moncalvo J.M."/>
        </authorList>
    </citation>
    <scope>NUCLEOTIDE SEQUENCE [LARGE SCALE GENOMIC DNA]</scope>
    <source>
        <strain evidence="5 6">SWE-8-4</strain>
    </source>
</reference>
<accession>A0A2T9YMU0</accession>
<dbReference type="SMART" id="SM00025">
    <property type="entry name" value="Pumilio"/>
    <property type="match status" value="7"/>
</dbReference>
<protein>
    <recommendedName>
        <fullName evidence="4">PUM-HD domain-containing protein</fullName>
    </recommendedName>
</protein>
<name>A0A2T9YMU0_9FUNG</name>
<feature type="repeat" description="Pumilio" evidence="2">
    <location>
        <begin position="666"/>
        <end position="703"/>
    </location>
</feature>
<dbReference type="PANTHER" id="PTHR12537:SF12">
    <property type="entry name" value="MATERNAL PROTEIN PUMILIO"/>
    <property type="match status" value="1"/>
</dbReference>
<dbReference type="GO" id="GO:0005737">
    <property type="term" value="C:cytoplasm"/>
    <property type="evidence" value="ECO:0007669"/>
    <property type="project" value="TreeGrafter"/>
</dbReference>
<gene>
    <name evidence="5" type="ORF">BB561_003142</name>
</gene>
<dbReference type="PROSITE" id="PS50303">
    <property type="entry name" value="PUM_HD"/>
    <property type="match status" value="1"/>
</dbReference>
<dbReference type="AlphaFoldDB" id="A0A2T9YMU0"/>
<evidence type="ECO:0000256" key="2">
    <source>
        <dbReference type="PROSITE-ProRule" id="PRU00317"/>
    </source>
</evidence>
<evidence type="ECO:0000313" key="5">
    <source>
        <dbReference type="EMBL" id="PVU93652.1"/>
    </source>
</evidence>
<dbReference type="InterPro" id="IPR033133">
    <property type="entry name" value="PUM-HD"/>
</dbReference>
<dbReference type="GO" id="GO:0003729">
    <property type="term" value="F:mRNA binding"/>
    <property type="evidence" value="ECO:0007669"/>
    <property type="project" value="TreeGrafter"/>
</dbReference>
<evidence type="ECO:0000313" key="6">
    <source>
        <dbReference type="Proteomes" id="UP000245383"/>
    </source>
</evidence>
<evidence type="ECO:0000259" key="4">
    <source>
        <dbReference type="PROSITE" id="PS50303"/>
    </source>
</evidence>
<dbReference type="InterPro" id="IPR011989">
    <property type="entry name" value="ARM-like"/>
</dbReference>
<evidence type="ECO:0000256" key="3">
    <source>
        <dbReference type="SAM" id="MobiDB-lite"/>
    </source>
</evidence>
<dbReference type="GO" id="GO:0010608">
    <property type="term" value="P:post-transcriptional regulation of gene expression"/>
    <property type="evidence" value="ECO:0007669"/>
    <property type="project" value="TreeGrafter"/>
</dbReference>
<dbReference type="InterPro" id="IPR001313">
    <property type="entry name" value="Pumilio_RNA-bd_rpt"/>
</dbReference>
<feature type="compositionally biased region" description="Basic and acidic residues" evidence="3">
    <location>
        <begin position="73"/>
        <end position="83"/>
    </location>
</feature>
<keyword evidence="6" id="KW-1185">Reference proteome</keyword>
<feature type="domain" description="PUM-HD" evidence="4">
    <location>
        <begin position="419"/>
        <end position="810"/>
    </location>
</feature>
<dbReference type="PANTHER" id="PTHR12537">
    <property type="entry name" value="RNA BINDING PROTEIN PUMILIO-RELATED"/>
    <property type="match status" value="1"/>
</dbReference>
<organism evidence="5 6">
    <name type="scientific">Smittium simulii</name>
    <dbReference type="NCBI Taxonomy" id="133385"/>
    <lineage>
        <taxon>Eukaryota</taxon>
        <taxon>Fungi</taxon>
        <taxon>Fungi incertae sedis</taxon>
        <taxon>Zoopagomycota</taxon>
        <taxon>Kickxellomycotina</taxon>
        <taxon>Harpellomycetes</taxon>
        <taxon>Harpellales</taxon>
        <taxon>Legeriomycetaceae</taxon>
        <taxon>Smittium</taxon>
    </lineage>
</organism>
<feature type="repeat" description="Pumilio" evidence="2">
    <location>
        <begin position="629"/>
        <end position="665"/>
    </location>
</feature>
<keyword evidence="1" id="KW-0677">Repeat</keyword>
<feature type="region of interest" description="Disordered" evidence="3">
    <location>
        <begin position="53"/>
        <end position="83"/>
    </location>
</feature>
<feature type="compositionally biased region" description="Polar residues" evidence="3">
    <location>
        <begin position="53"/>
        <end position="68"/>
    </location>
</feature>
<feature type="repeat" description="Pumilio" evidence="2">
    <location>
        <begin position="484"/>
        <end position="519"/>
    </location>
</feature>
<dbReference type="EMBL" id="MBFR01000122">
    <property type="protein sequence ID" value="PVU93652.1"/>
    <property type="molecule type" value="Genomic_DNA"/>
</dbReference>
<dbReference type="Pfam" id="PF00806">
    <property type="entry name" value="PUF"/>
    <property type="match status" value="1"/>
</dbReference>
<feature type="repeat" description="Pumilio" evidence="2">
    <location>
        <begin position="749"/>
        <end position="784"/>
    </location>
</feature>
<dbReference type="STRING" id="133385.A0A2T9YMU0"/>
<proteinExistence type="predicted"/>
<dbReference type="Proteomes" id="UP000245383">
    <property type="component" value="Unassembled WGS sequence"/>
</dbReference>
<feature type="repeat" description="Pumilio" evidence="2">
    <location>
        <begin position="520"/>
        <end position="555"/>
    </location>
</feature>
<sequence length="816" mass="93020">MSVLLFSNYGNNSSNKSYLGKNSTMNSCLSADLFSGGNNSGFLLNFGNQRLGSLSPHESPSGENSRFGYSTPMDRKRKSEDSGKDVAFNSLGIKVTRPPGFDINTPNHYSLGKSIFDSSFNSGLGIGNSFNACATNSNLNYGSINLGIESGLNSNSNLEFKQDINIISNGYNEHVNGRFDSDTSEQNNEGRVRSMFQELGLLDNPSKPLEYSRLDRLYTSKKSIPLSTKSSYNTSNNTFGSDSESLLNDSSEFSLLSHSHSNNSEHLSASSHTSTRYNSPLFNLHNVSGYKSKNQFSGNYNLESNIHKQRNLQDDTYNYLSIEPRHAIDDTLDVIWGTQNRNQIKNTNQDIHSNDESKRISPQQFSTRQHLFNKEKFVSQNYSKPNFDLSAYFEPENTFQESIGNKNFTTKSLLETKLQKEFDFKYSRDIPKNINKKRPEECQPIKVPEYWFSIDEKSSRNFQSQIDTWRLEYDSLLSISIVNKMIDNIVEITKSEFGNFVIQKLVVNGDIKTVEKILDRIKAHIVDFSKNEYGCRVIQRLLEFTQNRNDHQQQENNSNSNDIKNNRINKFQSPKQHSIDLLSDKIQTVVLREIKPFLMDCIFDISGNHVVQKIICTFNPQLLGFIFKEAAENQMSISTNRFGCHVMQKLVEMHSTNTMFIPILKSINSQIPILIIDKFGNYVLQQIIKNSTAKDVNDSEVVSYVINNFVKCSKHKIASNVVELSLPLIDEKKLSKIIYLVFTIEDTRKSKPLLIELIQDKFANYVIQKLLVAVKDSDFKALATLITKFLPEIRTISSTKNFVTKFQKIMDLKRFI</sequence>
<evidence type="ECO:0000256" key="1">
    <source>
        <dbReference type="ARBA" id="ARBA00022737"/>
    </source>
</evidence>
<comment type="caution">
    <text evidence="5">The sequence shown here is derived from an EMBL/GenBank/DDBJ whole genome shotgun (WGS) entry which is preliminary data.</text>
</comment>